<dbReference type="PANTHER" id="PTHR10622:SF10">
    <property type="entry name" value="HET DOMAIN-CONTAINING PROTEIN"/>
    <property type="match status" value="1"/>
</dbReference>
<dbReference type="RefSeq" id="XP_007771820.1">
    <property type="nucleotide sequence ID" value="XM_007773630.1"/>
</dbReference>
<sequence length="242" mass="27667">MTKWDSVEALVASVVRYAILSHRWGSEEPTYDDLINRHNGNLRRSSEGAGHAKLKRFCREAGSRDYVFAWSDTCCINKSSSAELDESIRSMFKWYQNSDICIVHLSQTTSKNDLCHDEWFFRGWTLQELLAPRRIKFFNSRWKELTSDENDKDITSPLLHSISEVTGIPYFNIAAFSPLPYAIDTRMTWASKRVTTRAEDAAYSLMGIFGVSFQIAYGEGADRAFSRLIEAIMLSGCDWSVL</sequence>
<dbReference type="OrthoDB" id="674604at2759"/>
<dbReference type="PANTHER" id="PTHR10622">
    <property type="entry name" value="HET DOMAIN-CONTAINING PROTEIN"/>
    <property type="match status" value="1"/>
</dbReference>
<gene>
    <name evidence="2" type="ORF">CONPUDRAFT_62195</name>
</gene>
<evidence type="ECO:0000313" key="3">
    <source>
        <dbReference type="Proteomes" id="UP000053558"/>
    </source>
</evidence>
<dbReference type="EMBL" id="JH711583">
    <property type="protein sequence ID" value="EIW77487.1"/>
    <property type="molecule type" value="Genomic_DNA"/>
</dbReference>
<dbReference type="OMA" id="FLTRTWH"/>
<proteinExistence type="predicted"/>
<dbReference type="AlphaFoldDB" id="A0A5M3MEL2"/>
<protein>
    <submittedName>
        <fullName evidence="2">HET-domain-containing protein</fullName>
    </submittedName>
</protein>
<evidence type="ECO:0000313" key="2">
    <source>
        <dbReference type="EMBL" id="EIW77487.1"/>
    </source>
</evidence>
<keyword evidence="3" id="KW-1185">Reference proteome</keyword>
<organism evidence="2 3">
    <name type="scientific">Coniophora puteana (strain RWD-64-598)</name>
    <name type="common">Brown rot fungus</name>
    <dbReference type="NCBI Taxonomy" id="741705"/>
    <lineage>
        <taxon>Eukaryota</taxon>
        <taxon>Fungi</taxon>
        <taxon>Dikarya</taxon>
        <taxon>Basidiomycota</taxon>
        <taxon>Agaricomycotina</taxon>
        <taxon>Agaricomycetes</taxon>
        <taxon>Agaricomycetidae</taxon>
        <taxon>Boletales</taxon>
        <taxon>Coniophorineae</taxon>
        <taxon>Coniophoraceae</taxon>
        <taxon>Coniophora</taxon>
    </lineage>
</organism>
<feature type="domain" description="Heterokaryon incompatibility" evidence="1">
    <location>
        <begin position="17"/>
        <end position="112"/>
    </location>
</feature>
<reference evidence="3" key="1">
    <citation type="journal article" date="2012" name="Science">
        <title>The Paleozoic origin of enzymatic lignin decomposition reconstructed from 31 fungal genomes.</title>
        <authorList>
            <person name="Floudas D."/>
            <person name="Binder M."/>
            <person name="Riley R."/>
            <person name="Barry K."/>
            <person name="Blanchette R.A."/>
            <person name="Henrissat B."/>
            <person name="Martinez A.T."/>
            <person name="Otillar R."/>
            <person name="Spatafora J.W."/>
            <person name="Yadav J.S."/>
            <person name="Aerts A."/>
            <person name="Benoit I."/>
            <person name="Boyd A."/>
            <person name="Carlson A."/>
            <person name="Copeland A."/>
            <person name="Coutinho P.M."/>
            <person name="de Vries R.P."/>
            <person name="Ferreira P."/>
            <person name="Findley K."/>
            <person name="Foster B."/>
            <person name="Gaskell J."/>
            <person name="Glotzer D."/>
            <person name="Gorecki P."/>
            <person name="Heitman J."/>
            <person name="Hesse C."/>
            <person name="Hori C."/>
            <person name="Igarashi K."/>
            <person name="Jurgens J.A."/>
            <person name="Kallen N."/>
            <person name="Kersten P."/>
            <person name="Kohler A."/>
            <person name="Kuees U."/>
            <person name="Kumar T.K.A."/>
            <person name="Kuo A."/>
            <person name="LaButti K."/>
            <person name="Larrondo L.F."/>
            <person name="Lindquist E."/>
            <person name="Ling A."/>
            <person name="Lombard V."/>
            <person name="Lucas S."/>
            <person name="Lundell T."/>
            <person name="Martin R."/>
            <person name="McLaughlin D.J."/>
            <person name="Morgenstern I."/>
            <person name="Morin E."/>
            <person name="Murat C."/>
            <person name="Nagy L.G."/>
            <person name="Nolan M."/>
            <person name="Ohm R.A."/>
            <person name="Patyshakuliyeva A."/>
            <person name="Rokas A."/>
            <person name="Ruiz-Duenas F.J."/>
            <person name="Sabat G."/>
            <person name="Salamov A."/>
            <person name="Samejima M."/>
            <person name="Schmutz J."/>
            <person name="Slot J.C."/>
            <person name="St John F."/>
            <person name="Stenlid J."/>
            <person name="Sun H."/>
            <person name="Sun S."/>
            <person name="Syed K."/>
            <person name="Tsang A."/>
            <person name="Wiebenga A."/>
            <person name="Young D."/>
            <person name="Pisabarro A."/>
            <person name="Eastwood D.C."/>
            <person name="Martin F."/>
            <person name="Cullen D."/>
            <person name="Grigoriev I.V."/>
            <person name="Hibbett D.S."/>
        </authorList>
    </citation>
    <scope>NUCLEOTIDE SEQUENCE [LARGE SCALE GENOMIC DNA]</scope>
    <source>
        <strain evidence="3">RWD-64-598 SS2</strain>
    </source>
</reference>
<dbReference type="KEGG" id="cput:CONPUDRAFT_62195"/>
<dbReference type="GeneID" id="19208216"/>
<dbReference type="Proteomes" id="UP000053558">
    <property type="component" value="Unassembled WGS sequence"/>
</dbReference>
<evidence type="ECO:0000259" key="1">
    <source>
        <dbReference type="Pfam" id="PF06985"/>
    </source>
</evidence>
<comment type="caution">
    <text evidence="2">The sequence shown here is derived from an EMBL/GenBank/DDBJ whole genome shotgun (WGS) entry which is preliminary data.</text>
</comment>
<dbReference type="InterPro" id="IPR010730">
    <property type="entry name" value="HET"/>
</dbReference>
<dbReference type="Pfam" id="PF06985">
    <property type="entry name" value="HET"/>
    <property type="match status" value="1"/>
</dbReference>
<feature type="non-terminal residue" evidence="2">
    <location>
        <position position="242"/>
    </location>
</feature>
<accession>A0A5M3MEL2</accession>
<name>A0A5M3MEL2_CONPW</name>